<feature type="transmembrane region" description="Helical" evidence="1">
    <location>
        <begin position="23"/>
        <end position="42"/>
    </location>
</feature>
<evidence type="ECO:0000256" key="1">
    <source>
        <dbReference type="SAM" id="Phobius"/>
    </source>
</evidence>
<sequence length="82" mass="9258">MDIIGDSFKNSMNAMSMAMIETLLLYIALPLVIAAIVLRGIFRLRGRAFNISFGIAAIACAYFFIYHGIPYYEAVYDRKLVQ</sequence>
<gene>
    <name evidence="2" type="ORF">HPT30_20250</name>
</gene>
<dbReference type="RefSeq" id="WP_175373131.1">
    <property type="nucleotide sequence ID" value="NZ_JABWCS010000215.1"/>
</dbReference>
<reference evidence="2" key="1">
    <citation type="submission" date="2020-06" db="EMBL/GenBank/DDBJ databases">
        <title>Paenibacillus sp. nov., isolated from soil.</title>
        <authorList>
            <person name="Seo Y.L."/>
        </authorList>
    </citation>
    <scope>NUCLEOTIDE SEQUENCE [LARGE SCALE GENOMIC DNA]</scope>
    <source>
        <strain evidence="2">JW14</strain>
    </source>
</reference>
<dbReference type="Proteomes" id="UP000564806">
    <property type="component" value="Unassembled WGS sequence"/>
</dbReference>
<feature type="transmembrane region" description="Helical" evidence="1">
    <location>
        <begin position="49"/>
        <end position="69"/>
    </location>
</feature>
<keyword evidence="1" id="KW-1133">Transmembrane helix</keyword>
<evidence type="ECO:0000313" key="2">
    <source>
        <dbReference type="EMBL" id="NUU62682.1"/>
    </source>
</evidence>
<protein>
    <submittedName>
        <fullName evidence="2">Uncharacterized protein</fullName>
    </submittedName>
</protein>
<name>A0A850EV24_9BACL</name>
<evidence type="ECO:0000313" key="3">
    <source>
        <dbReference type="Proteomes" id="UP000564806"/>
    </source>
</evidence>
<accession>A0A850EV24</accession>
<comment type="caution">
    <text evidence="2">The sequence shown here is derived from an EMBL/GenBank/DDBJ whole genome shotgun (WGS) entry which is preliminary data.</text>
</comment>
<proteinExistence type="predicted"/>
<keyword evidence="3" id="KW-1185">Reference proteome</keyword>
<dbReference type="EMBL" id="JABWCS010000215">
    <property type="protein sequence ID" value="NUU62682.1"/>
    <property type="molecule type" value="Genomic_DNA"/>
</dbReference>
<keyword evidence="1" id="KW-0812">Transmembrane</keyword>
<organism evidence="2 3">
    <name type="scientific">Paenibacillus agri</name>
    <dbReference type="NCBI Taxonomy" id="2744309"/>
    <lineage>
        <taxon>Bacteria</taxon>
        <taxon>Bacillati</taxon>
        <taxon>Bacillota</taxon>
        <taxon>Bacilli</taxon>
        <taxon>Bacillales</taxon>
        <taxon>Paenibacillaceae</taxon>
        <taxon>Paenibacillus</taxon>
    </lineage>
</organism>
<keyword evidence="1" id="KW-0472">Membrane</keyword>
<dbReference type="AlphaFoldDB" id="A0A850EV24"/>